<keyword evidence="3" id="KW-1185">Reference proteome</keyword>
<keyword evidence="1" id="KW-0472">Membrane</keyword>
<proteinExistence type="predicted"/>
<protein>
    <submittedName>
        <fullName evidence="2">Uncharacterized protein</fullName>
    </submittedName>
</protein>
<keyword evidence="1" id="KW-1133">Transmembrane helix</keyword>
<keyword evidence="1" id="KW-0812">Transmembrane</keyword>
<dbReference type="EMBL" id="MH697580">
    <property type="protein sequence ID" value="AXQ51912.1"/>
    <property type="molecule type" value="Genomic_DNA"/>
</dbReference>
<reference evidence="3" key="1">
    <citation type="submission" date="2018-07" db="EMBL/GenBank/DDBJ databases">
        <authorList>
            <person name="Byford A.D."/>
            <person name="Nguyen L.Q."/>
            <person name="Alvarez I.A."/>
            <person name="Bhandari M."/>
            <person name="Desselle J.R."/>
            <person name="Duong Q.-N.N."/>
            <person name="Dupree A.F."/>
            <person name="Feroben K.E."/>
            <person name="Garrison M.E."/>
            <person name="Higginbotham J.L."/>
            <person name="Hunter C.W."/>
            <person name="Knight B.A."/>
            <person name="Lee J.A."/>
            <person name="Lewis I.C."/>
            <person name="Long E.L."/>
            <person name="Rimal A."/>
            <person name="Sinnasone S."/>
            <person name="Tandukar J."/>
            <person name="Willis C.E."/>
            <person name="Nguyen A.V."/>
            <person name="Hancock A.M."/>
            <person name="Dicus A.P."/>
            <person name="Gallien G.E."/>
            <person name="Weidemeier A.M.D."/>
            <person name="Gissendanner C.R."/>
            <person name="Findley A.M."/>
            <person name="Bollivar D.W."/>
            <person name="Garlena R.A."/>
            <person name="Russell D.A."/>
            <person name="Pope W.H."/>
            <person name="Jacobs-Sera D."/>
            <person name="Hatfull G.F."/>
        </authorList>
    </citation>
    <scope>NUCLEOTIDE SEQUENCE [LARGE SCALE GENOMIC DNA]</scope>
</reference>
<dbReference type="KEGG" id="vg:63911602"/>
<name>A0A385D0N2_9CAUD</name>
<feature type="transmembrane region" description="Helical" evidence="1">
    <location>
        <begin position="22"/>
        <end position="41"/>
    </location>
</feature>
<evidence type="ECO:0000256" key="1">
    <source>
        <dbReference type="SAM" id="Phobius"/>
    </source>
</evidence>
<accession>A0A385D0N2</accession>
<dbReference type="Proteomes" id="UP000264051">
    <property type="component" value="Segment"/>
</dbReference>
<dbReference type="RefSeq" id="YP_010050865.1">
    <property type="nucleotide sequence ID" value="NC_054434.1"/>
</dbReference>
<dbReference type="GeneID" id="63911602"/>
<evidence type="ECO:0000313" key="2">
    <source>
        <dbReference type="EMBL" id="AXQ51912.1"/>
    </source>
</evidence>
<gene>
    <name evidence="2" type="primary">76</name>
    <name evidence="2" type="ORF">SEA_CATFISH_76</name>
</gene>
<sequence length="50" mass="5393">MRWECAGGYLLGLGVCGPMADFPTWVIVGFLAAGVGLIEWARHDEGKRDA</sequence>
<organism evidence="2 3">
    <name type="scientific">Gordonia phage Catfish</name>
    <dbReference type="NCBI Taxonomy" id="2301538"/>
    <lineage>
        <taxon>Viruses</taxon>
        <taxon>Duplodnaviria</taxon>
        <taxon>Heunggongvirae</taxon>
        <taxon>Uroviricota</taxon>
        <taxon>Caudoviricetes</taxon>
        <taxon>Ruthgordonvirinae</taxon>
        <taxon>Catfishvirus</taxon>
        <taxon>Catfishvirus catfish</taxon>
    </lineage>
</organism>
<evidence type="ECO:0000313" key="3">
    <source>
        <dbReference type="Proteomes" id="UP000264051"/>
    </source>
</evidence>